<dbReference type="EMBL" id="AJIL01000103">
    <property type="protein sequence ID" value="KNE95065.1"/>
    <property type="molecule type" value="Genomic_DNA"/>
</dbReference>
<name>A0A0L0V6Y6_9BASI</name>
<gene>
    <name evidence="1" type="ORF">PSTG_11545</name>
</gene>
<comment type="caution">
    <text evidence="1">The sequence shown here is derived from an EMBL/GenBank/DDBJ whole genome shotgun (WGS) entry which is preliminary data.</text>
</comment>
<evidence type="ECO:0000313" key="1">
    <source>
        <dbReference type="EMBL" id="KNE95065.1"/>
    </source>
</evidence>
<dbReference type="Proteomes" id="UP000054564">
    <property type="component" value="Unassembled WGS sequence"/>
</dbReference>
<dbReference type="AlphaFoldDB" id="A0A0L0V6Y6"/>
<proteinExistence type="predicted"/>
<organism evidence="1 2">
    <name type="scientific">Puccinia striiformis f. sp. tritici PST-78</name>
    <dbReference type="NCBI Taxonomy" id="1165861"/>
    <lineage>
        <taxon>Eukaryota</taxon>
        <taxon>Fungi</taxon>
        <taxon>Dikarya</taxon>
        <taxon>Basidiomycota</taxon>
        <taxon>Pucciniomycotina</taxon>
        <taxon>Pucciniomycetes</taxon>
        <taxon>Pucciniales</taxon>
        <taxon>Pucciniaceae</taxon>
        <taxon>Puccinia</taxon>
    </lineage>
</organism>
<protein>
    <submittedName>
        <fullName evidence="1">Uncharacterized protein</fullName>
    </submittedName>
</protein>
<accession>A0A0L0V6Y6</accession>
<keyword evidence="2" id="KW-1185">Reference proteome</keyword>
<evidence type="ECO:0000313" key="2">
    <source>
        <dbReference type="Proteomes" id="UP000054564"/>
    </source>
</evidence>
<sequence>MLKKLFCGSAGPGYTWAEAALLQAVDQSMTCLMRGASPPEVFAPLVDIHFRMDRARYVALARLLASNLRMPSQVQTVTTTPPGHSIEDLNGWANGDQHGRSGDRCPNSAGLSSQLLPPTFAPTIKCLVGRTARGWLGQQSAFPST</sequence>
<reference evidence="2" key="1">
    <citation type="submission" date="2014-03" db="EMBL/GenBank/DDBJ databases">
        <title>The Genome Sequence of Puccinia striiformis f. sp. tritici PST-78.</title>
        <authorList>
            <consortium name="The Broad Institute Genome Sequencing Platform"/>
            <person name="Cuomo C."/>
            <person name="Hulbert S."/>
            <person name="Chen X."/>
            <person name="Walker B."/>
            <person name="Young S.K."/>
            <person name="Zeng Q."/>
            <person name="Gargeya S."/>
            <person name="Fitzgerald M."/>
            <person name="Haas B."/>
            <person name="Abouelleil A."/>
            <person name="Alvarado L."/>
            <person name="Arachchi H.M."/>
            <person name="Berlin A.M."/>
            <person name="Chapman S.B."/>
            <person name="Goldberg J."/>
            <person name="Griggs A."/>
            <person name="Gujja S."/>
            <person name="Hansen M."/>
            <person name="Howarth C."/>
            <person name="Imamovic A."/>
            <person name="Larimer J."/>
            <person name="McCowan C."/>
            <person name="Montmayeur A."/>
            <person name="Murphy C."/>
            <person name="Neiman D."/>
            <person name="Pearson M."/>
            <person name="Priest M."/>
            <person name="Roberts A."/>
            <person name="Saif S."/>
            <person name="Shea T."/>
            <person name="Sisk P."/>
            <person name="Sykes S."/>
            <person name="Wortman J."/>
            <person name="Nusbaum C."/>
            <person name="Birren B."/>
        </authorList>
    </citation>
    <scope>NUCLEOTIDE SEQUENCE [LARGE SCALE GENOMIC DNA]</scope>
    <source>
        <strain evidence="2">race PST-78</strain>
    </source>
</reference>